<accession>A0ABW2USI1</accession>
<feature type="transmembrane region" description="Helical" evidence="12">
    <location>
        <begin position="7"/>
        <end position="23"/>
    </location>
</feature>
<evidence type="ECO:0000259" key="13">
    <source>
        <dbReference type="Pfam" id="PF01593"/>
    </source>
</evidence>
<evidence type="ECO:0000256" key="8">
    <source>
        <dbReference type="ARBA" id="ARBA00022827"/>
    </source>
</evidence>
<evidence type="ECO:0000256" key="10">
    <source>
        <dbReference type="ARBA" id="ARBA00023133"/>
    </source>
</evidence>
<comment type="function">
    <text evidence="11">Involved in coproporphyrin-dependent heme b biosynthesis. Catalyzes the oxidation of coproporphyrinogen III to coproporphyrin III.</text>
</comment>
<dbReference type="Pfam" id="PF01593">
    <property type="entry name" value="Amino_oxidase"/>
    <property type="match status" value="1"/>
</dbReference>
<keyword evidence="15" id="KW-1185">Reference proteome</keyword>
<comment type="cofactor">
    <cofactor evidence="2 11">
        <name>FAD</name>
        <dbReference type="ChEBI" id="CHEBI:57692"/>
    </cofactor>
</comment>
<dbReference type="Gene3D" id="1.10.3110.10">
    <property type="entry name" value="protoporphyrinogen ix oxidase, domain 3"/>
    <property type="match status" value="1"/>
</dbReference>
<keyword evidence="7 11" id="KW-0285">Flavoprotein</keyword>
<feature type="domain" description="Amine oxidase" evidence="13">
    <location>
        <begin position="14"/>
        <end position="464"/>
    </location>
</feature>
<keyword evidence="11" id="KW-0963">Cytoplasm</keyword>
<proteinExistence type="inferred from homology"/>
<gene>
    <name evidence="14" type="primary">hemY</name>
    <name evidence="14" type="ORF">ACFQU8_03330</name>
</gene>
<dbReference type="SUPFAM" id="SSF54373">
    <property type="entry name" value="FAD-linked reductases, C-terminal domain"/>
    <property type="match status" value="1"/>
</dbReference>
<comment type="caution">
    <text evidence="14">The sequence shown here is derived from an EMBL/GenBank/DDBJ whole genome shotgun (WGS) entry which is preliminary data.</text>
</comment>
<dbReference type="RefSeq" id="WP_382357754.1">
    <property type="nucleotide sequence ID" value="NZ_JBHTGR010000005.1"/>
</dbReference>
<dbReference type="PANTHER" id="PTHR42923:SF3">
    <property type="entry name" value="PROTOPORPHYRINOGEN OXIDASE"/>
    <property type="match status" value="1"/>
</dbReference>
<dbReference type="NCBIfam" id="NF008845">
    <property type="entry name" value="PRK11883.1-5"/>
    <property type="match status" value="1"/>
</dbReference>
<evidence type="ECO:0000256" key="12">
    <source>
        <dbReference type="SAM" id="Phobius"/>
    </source>
</evidence>
<dbReference type="EMBL" id="JBHTGR010000005">
    <property type="protein sequence ID" value="MFC7746273.1"/>
    <property type="molecule type" value="Genomic_DNA"/>
</dbReference>
<sequence>MSETKKILIAGGGITGLTAAYYLQKDIQEKGLPYEVKLVEASSRIGGKIKTTRRNGFIIEQGPDSMLSRKQPGVKLTGELGMRDQVVHNGTGQSYILVKNKLHKMPGGAHMGVPVRIRPFLFSSILPLSGKLRAGMDLVIPKGKTGDQSLGAFLRRRFGNKLVENTIEPLLSGIYSSNIDDMSIQATFPEFYQLEQNHRSLINGLKKTRPEKAKPPQKTNSQNQGAFFSFANGLETLVERLGDVLGDTISREIGVDHVEKKERGYHVLLSNGEVYQADALIMATPHQTLPKIFSQFSLFEPLRAMPVTSVANVAMAFDKSAIKKDIDGTGFVVSRNSDFRITACTWTHKKWPGAAPDGKALVRCYVGRPDDASIVNKSDEEIKAIVLRDLNKTMDITAEPEFSVVSRWKSIMPQYTVGHTDRIAGVRRAVRRELPGVTLAGSSYDGVGVPDCIDQGEKAANEVLAHLNDHD</sequence>
<keyword evidence="10 11" id="KW-0350">Heme biosynthesis</keyword>
<keyword evidence="9 11" id="KW-0560">Oxidoreductase</keyword>
<keyword evidence="12" id="KW-1133">Transmembrane helix</keyword>
<evidence type="ECO:0000256" key="11">
    <source>
        <dbReference type="RuleBase" id="RU364052"/>
    </source>
</evidence>
<dbReference type="EC" id="1.3.3.15" evidence="5 11"/>
<protein>
    <recommendedName>
        <fullName evidence="6 11">Coproporphyrinogen III oxidase</fullName>
        <ecNumber evidence="5 11">1.3.3.15</ecNumber>
    </recommendedName>
</protein>
<evidence type="ECO:0000256" key="4">
    <source>
        <dbReference type="ARBA" id="ARBA00008310"/>
    </source>
</evidence>
<dbReference type="InterPro" id="IPR004572">
    <property type="entry name" value="Protoporphyrinogen_oxidase"/>
</dbReference>
<evidence type="ECO:0000313" key="15">
    <source>
        <dbReference type="Proteomes" id="UP001596620"/>
    </source>
</evidence>
<dbReference type="Gene3D" id="3.90.660.20">
    <property type="entry name" value="Protoporphyrinogen oxidase, mitochondrial, domain 2"/>
    <property type="match status" value="1"/>
</dbReference>
<evidence type="ECO:0000313" key="14">
    <source>
        <dbReference type="EMBL" id="MFC7746273.1"/>
    </source>
</evidence>
<dbReference type="InterPro" id="IPR036188">
    <property type="entry name" value="FAD/NAD-bd_sf"/>
</dbReference>
<dbReference type="SUPFAM" id="SSF51905">
    <property type="entry name" value="FAD/NAD(P)-binding domain"/>
    <property type="match status" value="1"/>
</dbReference>
<dbReference type="NCBIfam" id="TIGR00562">
    <property type="entry name" value="proto_IX_ox"/>
    <property type="match status" value="1"/>
</dbReference>
<keyword evidence="8 11" id="KW-0274">FAD</keyword>
<dbReference type="PANTHER" id="PTHR42923">
    <property type="entry name" value="PROTOPORPHYRINOGEN OXIDASE"/>
    <property type="match status" value="1"/>
</dbReference>
<comment type="pathway">
    <text evidence="3 11">Porphyrin-containing compound metabolism; protoheme biosynthesis.</text>
</comment>
<dbReference type="Gene3D" id="3.50.50.60">
    <property type="entry name" value="FAD/NAD(P)-binding domain"/>
    <property type="match status" value="1"/>
</dbReference>
<evidence type="ECO:0000256" key="1">
    <source>
        <dbReference type="ARBA" id="ARBA00001755"/>
    </source>
</evidence>
<dbReference type="GO" id="GO:0004729">
    <property type="term" value="F:oxygen-dependent protoporphyrinogen oxidase activity"/>
    <property type="evidence" value="ECO:0007669"/>
    <property type="project" value="UniProtKB-EC"/>
</dbReference>
<evidence type="ECO:0000256" key="3">
    <source>
        <dbReference type="ARBA" id="ARBA00004744"/>
    </source>
</evidence>
<comment type="catalytic activity">
    <reaction evidence="1">
        <text>coproporphyrinogen III + 3 O2 = coproporphyrin III + 3 H2O2</text>
        <dbReference type="Rhea" id="RHEA:43436"/>
        <dbReference type="ChEBI" id="CHEBI:15379"/>
        <dbReference type="ChEBI" id="CHEBI:16240"/>
        <dbReference type="ChEBI" id="CHEBI:57309"/>
        <dbReference type="ChEBI" id="CHEBI:131725"/>
        <dbReference type="EC" id="1.3.3.15"/>
    </reaction>
    <physiologicalReaction direction="left-to-right" evidence="1">
        <dbReference type="Rhea" id="RHEA:43437"/>
    </physiologicalReaction>
</comment>
<reference evidence="15" key="1">
    <citation type="journal article" date="2019" name="Int. J. Syst. Evol. Microbiol.">
        <title>The Global Catalogue of Microorganisms (GCM) 10K type strain sequencing project: providing services to taxonomists for standard genome sequencing and annotation.</title>
        <authorList>
            <consortium name="The Broad Institute Genomics Platform"/>
            <consortium name="The Broad Institute Genome Sequencing Center for Infectious Disease"/>
            <person name="Wu L."/>
            <person name="Ma J."/>
        </authorList>
    </citation>
    <scope>NUCLEOTIDE SEQUENCE [LARGE SCALE GENOMIC DNA]</scope>
    <source>
        <strain evidence="15">JCM 30234</strain>
    </source>
</reference>
<keyword evidence="12" id="KW-0812">Transmembrane</keyword>
<evidence type="ECO:0000256" key="5">
    <source>
        <dbReference type="ARBA" id="ARBA00012402"/>
    </source>
</evidence>
<evidence type="ECO:0000256" key="6">
    <source>
        <dbReference type="ARBA" id="ARBA00019046"/>
    </source>
</evidence>
<dbReference type="Proteomes" id="UP001596620">
    <property type="component" value="Unassembled WGS sequence"/>
</dbReference>
<evidence type="ECO:0000256" key="9">
    <source>
        <dbReference type="ARBA" id="ARBA00023002"/>
    </source>
</evidence>
<dbReference type="InterPro" id="IPR002937">
    <property type="entry name" value="Amino_oxidase"/>
</dbReference>
<evidence type="ECO:0000256" key="7">
    <source>
        <dbReference type="ARBA" id="ARBA00022630"/>
    </source>
</evidence>
<comment type="subcellular location">
    <subcellularLocation>
        <location evidence="11">Cytoplasm</location>
    </subcellularLocation>
</comment>
<dbReference type="InterPro" id="IPR050464">
    <property type="entry name" value="Zeta_carotene_desat/Oxidored"/>
</dbReference>
<keyword evidence="12" id="KW-0472">Membrane</keyword>
<evidence type="ECO:0000256" key="2">
    <source>
        <dbReference type="ARBA" id="ARBA00001974"/>
    </source>
</evidence>
<comment type="similarity">
    <text evidence="4 11">Belongs to the protoporphyrinogen/coproporphyrinogen oxidase family. Coproporphyrinogen III oxidase subfamily.</text>
</comment>
<organism evidence="14 15">
    <name type="scientific">Lentibacillus kimchii</name>
    <dbReference type="NCBI Taxonomy" id="1542911"/>
    <lineage>
        <taxon>Bacteria</taxon>
        <taxon>Bacillati</taxon>
        <taxon>Bacillota</taxon>
        <taxon>Bacilli</taxon>
        <taxon>Bacillales</taxon>
        <taxon>Bacillaceae</taxon>
        <taxon>Lentibacillus</taxon>
    </lineage>
</organism>
<name>A0ABW2USI1_9BACI</name>